<reference evidence="1 2" key="1">
    <citation type="submission" date="2018-08" db="EMBL/GenBank/DDBJ databases">
        <title>Bacillus phenotypic plasticity.</title>
        <authorList>
            <person name="Hurtado E."/>
        </authorList>
    </citation>
    <scope>NUCLEOTIDE SEQUENCE [LARGE SCALE GENOMIC DNA]</scope>
    <source>
        <strain evidence="1 2">427</strain>
    </source>
</reference>
<organism evidence="1 2">
    <name type="scientific">Bacillus swezeyi</name>
    <dbReference type="NCBI Taxonomy" id="1925020"/>
    <lineage>
        <taxon>Bacteria</taxon>
        <taxon>Bacillati</taxon>
        <taxon>Bacillota</taxon>
        <taxon>Bacilli</taxon>
        <taxon>Bacillales</taxon>
        <taxon>Bacillaceae</taxon>
        <taxon>Bacillus</taxon>
    </lineage>
</organism>
<protein>
    <submittedName>
        <fullName evidence="1">Uncharacterized protein</fullName>
    </submittedName>
</protein>
<dbReference type="AlphaFoldDB" id="A0A5M8RU80"/>
<name>A0A5M8RU80_9BACI</name>
<dbReference type="EMBL" id="QSND01000002">
    <property type="protein sequence ID" value="KAA6450803.1"/>
    <property type="molecule type" value="Genomic_DNA"/>
</dbReference>
<proteinExistence type="predicted"/>
<accession>A0A5M8RU80</accession>
<comment type="caution">
    <text evidence="1">The sequence shown here is derived from an EMBL/GenBank/DDBJ whole genome shotgun (WGS) entry which is preliminary data.</text>
</comment>
<dbReference type="Proteomes" id="UP000324326">
    <property type="component" value="Unassembled WGS sequence"/>
</dbReference>
<evidence type="ECO:0000313" key="2">
    <source>
        <dbReference type="Proteomes" id="UP000324326"/>
    </source>
</evidence>
<gene>
    <name evidence="1" type="ORF">DX927_08125</name>
</gene>
<evidence type="ECO:0000313" key="1">
    <source>
        <dbReference type="EMBL" id="KAA6450803.1"/>
    </source>
</evidence>
<sequence>MSLYVLFIQHADRNCIKLFFNNTHYTSRLDKMILQFCFNDDISYRKNAKSARKRVLSAFIETKEPCVS</sequence>